<dbReference type="Proteomes" id="UP001295684">
    <property type="component" value="Unassembled WGS sequence"/>
</dbReference>
<reference evidence="2" key="1">
    <citation type="submission" date="2023-07" db="EMBL/GenBank/DDBJ databases">
        <authorList>
            <consortium name="AG Swart"/>
            <person name="Singh M."/>
            <person name="Singh A."/>
            <person name="Seah K."/>
            <person name="Emmerich C."/>
        </authorList>
    </citation>
    <scope>NUCLEOTIDE SEQUENCE</scope>
    <source>
        <strain evidence="2">DP1</strain>
    </source>
</reference>
<accession>A0AAD2D8E3</accession>
<feature type="region of interest" description="Disordered" evidence="1">
    <location>
        <begin position="258"/>
        <end position="303"/>
    </location>
</feature>
<keyword evidence="3" id="KW-1185">Reference proteome</keyword>
<feature type="compositionally biased region" description="Basic residues" evidence="1">
    <location>
        <begin position="88"/>
        <end position="105"/>
    </location>
</feature>
<feature type="compositionally biased region" description="Polar residues" evidence="1">
    <location>
        <begin position="258"/>
        <end position="280"/>
    </location>
</feature>
<evidence type="ECO:0000313" key="2">
    <source>
        <dbReference type="EMBL" id="CAI2383213.1"/>
    </source>
</evidence>
<feature type="compositionally biased region" description="Basic and acidic residues" evidence="1">
    <location>
        <begin position="281"/>
        <end position="292"/>
    </location>
</feature>
<dbReference type="AlphaFoldDB" id="A0AAD2D8E3"/>
<proteinExistence type="predicted"/>
<evidence type="ECO:0000256" key="1">
    <source>
        <dbReference type="SAM" id="MobiDB-lite"/>
    </source>
</evidence>
<evidence type="ECO:0000313" key="3">
    <source>
        <dbReference type="Proteomes" id="UP001295684"/>
    </source>
</evidence>
<dbReference type="EMBL" id="CAMPGE010025455">
    <property type="protein sequence ID" value="CAI2383213.1"/>
    <property type="molecule type" value="Genomic_DNA"/>
</dbReference>
<organism evidence="2 3">
    <name type="scientific">Euplotes crassus</name>
    <dbReference type="NCBI Taxonomy" id="5936"/>
    <lineage>
        <taxon>Eukaryota</taxon>
        <taxon>Sar</taxon>
        <taxon>Alveolata</taxon>
        <taxon>Ciliophora</taxon>
        <taxon>Intramacronucleata</taxon>
        <taxon>Spirotrichea</taxon>
        <taxon>Hypotrichia</taxon>
        <taxon>Euplotida</taxon>
        <taxon>Euplotidae</taxon>
        <taxon>Moneuplotes</taxon>
    </lineage>
</organism>
<protein>
    <submittedName>
        <fullName evidence="2">Uncharacterized protein</fullName>
    </submittedName>
</protein>
<sequence length="432" mass="51020">MIESLFNEEINDIYKHLYRKRWKNLIKLHFFRLKRYNNPETLKRKDMIGARSSYLHKNSDDLSSIISSDYIDEDSDFSEKELDTPLFRPKKKKASPKKPKSPFRKSLLRGKGITSFSEYEESITNAPKVKITRAKTLQRNHEDRLEITRTKTRLKFSEEAPESHERKETESCEESAFMYNSNFFNNMKFEPGENMFLHSLFYYKNILWMDKDNENHLFETFEPELDLEQLHRQQTIRQHSFYEIDRFLLGPSEEISYTNEEGSYSGQHPSYDLRSNQSFNKSEHQEENKEKQPPPQCPPPSILSRVKSKIRGVGSLVKFMKPSAKEKSKFTKINKENTLIKETNKNFKIYFGEEAEDFIKDNTEWSQSEDALAHPLDDKFSSSSSCFNDEIQLEGPRSPPTRKSSTFKNFLVPFIKKKMKEGQFSMTFPLKK</sequence>
<name>A0AAD2D8E3_EUPCR</name>
<comment type="caution">
    <text evidence="2">The sequence shown here is derived from an EMBL/GenBank/DDBJ whole genome shotgun (WGS) entry which is preliminary data.</text>
</comment>
<gene>
    <name evidence="2" type="ORF">ECRASSUSDP1_LOCUS24707</name>
</gene>
<feature type="region of interest" description="Disordered" evidence="1">
    <location>
        <begin position="85"/>
        <end position="105"/>
    </location>
</feature>